<dbReference type="Pfam" id="PF00950">
    <property type="entry name" value="ABC-3"/>
    <property type="match status" value="1"/>
</dbReference>
<comment type="caution">
    <text evidence="2">The sequence shown here is derived from an EMBL/GenBank/DDBJ whole genome shotgun (WGS) entry which is preliminary data.</text>
</comment>
<dbReference type="AlphaFoldDB" id="A0A7C1B5Y0"/>
<keyword evidence="1" id="KW-0812">Transmembrane</keyword>
<reference evidence="2" key="1">
    <citation type="journal article" date="2020" name="mSystems">
        <title>Genome- and Community-Level Interaction Insights into Carbon Utilization and Element Cycling Functions of Hydrothermarchaeota in Hydrothermal Sediment.</title>
        <authorList>
            <person name="Zhou Z."/>
            <person name="Liu Y."/>
            <person name="Xu W."/>
            <person name="Pan J."/>
            <person name="Luo Z.H."/>
            <person name="Li M."/>
        </authorList>
    </citation>
    <scope>NUCLEOTIDE SEQUENCE [LARGE SCALE GENOMIC DNA]</scope>
    <source>
        <strain evidence="2">HyVt-185</strain>
    </source>
</reference>
<dbReference type="EMBL" id="DQZR01000225">
    <property type="protein sequence ID" value="HDM36638.1"/>
    <property type="molecule type" value="Genomic_DNA"/>
</dbReference>
<feature type="transmembrane region" description="Helical" evidence="1">
    <location>
        <begin position="12"/>
        <end position="33"/>
    </location>
</feature>
<dbReference type="GO" id="GO:0043190">
    <property type="term" value="C:ATP-binding cassette (ABC) transporter complex"/>
    <property type="evidence" value="ECO:0007669"/>
    <property type="project" value="InterPro"/>
</dbReference>
<proteinExistence type="predicted"/>
<keyword evidence="1" id="KW-1133">Transmembrane helix</keyword>
<sequence length="42" mass="4526">MLEILTYQFMQWALLAAIVTGVLCSCIGVFVTLRGLTFMGGG</sequence>
<dbReference type="GO" id="GO:0055085">
    <property type="term" value="P:transmembrane transport"/>
    <property type="evidence" value="ECO:0007669"/>
    <property type="project" value="InterPro"/>
</dbReference>
<dbReference type="InterPro" id="IPR001626">
    <property type="entry name" value="ABC_TroCD"/>
</dbReference>
<protein>
    <submittedName>
        <fullName evidence="2">Metal ABC transporter permease</fullName>
    </submittedName>
</protein>
<keyword evidence="1" id="KW-0472">Membrane</keyword>
<organism evidence="2">
    <name type="scientific">Candidatus Syntropharchaeum butanivorans</name>
    <dbReference type="NCBI Taxonomy" id="1839936"/>
    <lineage>
        <taxon>Archaea</taxon>
        <taxon>Methanobacteriati</taxon>
        <taxon>Methanobacteriota</taxon>
        <taxon>Stenosarchaea group</taxon>
        <taxon>Methanomicrobia</taxon>
        <taxon>Methanosarcinales</taxon>
        <taxon>ANME-2 cluster</taxon>
        <taxon>Candidatus Syntropharchaeum</taxon>
    </lineage>
</organism>
<name>A0A7C1B5Y0_9EURY</name>
<dbReference type="Proteomes" id="UP000885863">
    <property type="component" value="Unassembled WGS sequence"/>
</dbReference>
<accession>A0A7C1B5Y0</accession>
<feature type="non-terminal residue" evidence="2">
    <location>
        <position position="42"/>
    </location>
</feature>
<evidence type="ECO:0000313" key="2">
    <source>
        <dbReference type="EMBL" id="HDM36638.1"/>
    </source>
</evidence>
<gene>
    <name evidence="2" type="ORF">ENG09_05265</name>
</gene>
<evidence type="ECO:0000256" key="1">
    <source>
        <dbReference type="SAM" id="Phobius"/>
    </source>
</evidence>